<dbReference type="Gene3D" id="3.90.550.10">
    <property type="entry name" value="Spore Coat Polysaccharide Biosynthesis Protein SpsA, Chain A"/>
    <property type="match status" value="1"/>
</dbReference>
<sequence>MAVAEEGPAPGGAADLDVVIPAYNESARLPQTLRETVPFLAELPWRTRVIVVDNGSVDGTAAAAVDAARQVDHRVTVDVIGCSRPGKGAAVRRGILAGRAPLVGFFDADLATPLQTLPTAVAALRDGAAAVIASRHVPGASFVHAQPFTRRLGGHVFRALSGSLVHGVADTQCGFKFFQRAAVRAALVRTRTTGFAFDVELLARIQRDGGEVVELPVAWTDRAGSTFHPVRDGVASYKAVLALHGGVR</sequence>
<evidence type="ECO:0000313" key="3">
    <source>
        <dbReference type="Proteomes" id="UP001165283"/>
    </source>
</evidence>
<dbReference type="EMBL" id="JAGSOV010000079">
    <property type="protein sequence ID" value="MCO1660265.1"/>
    <property type="molecule type" value="Genomic_DNA"/>
</dbReference>
<feature type="domain" description="Glycosyltransferase 2-like" evidence="1">
    <location>
        <begin position="18"/>
        <end position="183"/>
    </location>
</feature>
<reference evidence="2" key="1">
    <citation type="submission" date="2021-04" db="EMBL/GenBank/DDBJ databases">
        <title>Pseudonocardia sp. nov., isolated from sandy soil of mangrove forest.</title>
        <authorList>
            <person name="Zan Z."/>
            <person name="Huang R."/>
            <person name="Liu W."/>
        </authorList>
    </citation>
    <scope>NUCLEOTIDE SEQUENCE</scope>
    <source>
        <strain evidence="2">S2-4</strain>
    </source>
</reference>
<protein>
    <submittedName>
        <fullName evidence="2">Glycosyltransferase</fullName>
        <ecNumber evidence="2">2.4.-.-</ecNumber>
    </submittedName>
</protein>
<dbReference type="RefSeq" id="WP_252445685.1">
    <property type="nucleotide sequence ID" value="NZ_JAGSOV010000079.1"/>
</dbReference>
<keyword evidence="2" id="KW-0808">Transferase</keyword>
<accession>A0ABT1AB43</accession>
<organism evidence="2 3">
    <name type="scientific">Pseudonocardia humida</name>
    <dbReference type="NCBI Taxonomy" id="2800819"/>
    <lineage>
        <taxon>Bacteria</taxon>
        <taxon>Bacillati</taxon>
        <taxon>Actinomycetota</taxon>
        <taxon>Actinomycetes</taxon>
        <taxon>Pseudonocardiales</taxon>
        <taxon>Pseudonocardiaceae</taxon>
        <taxon>Pseudonocardia</taxon>
    </lineage>
</organism>
<dbReference type="Proteomes" id="UP001165283">
    <property type="component" value="Unassembled WGS sequence"/>
</dbReference>
<gene>
    <name evidence="2" type="ORF">KDL28_34915</name>
</gene>
<dbReference type="GO" id="GO:0016757">
    <property type="term" value="F:glycosyltransferase activity"/>
    <property type="evidence" value="ECO:0007669"/>
    <property type="project" value="UniProtKB-KW"/>
</dbReference>
<name>A0ABT1AB43_9PSEU</name>
<dbReference type="InterPro" id="IPR001173">
    <property type="entry name" value="Glyco_trans_2-like"/>
</dbReference>
<keyword evidence="2" id="KW-0328">Glycosyltransferase</keyword>
<comment type="caution">
    <text evidence="2">The sequence shown here is derived from an EMBL/GenBank/DDBJ whole genome shotgun (WGS) entry which is preliminary data.</text>
</comment>
<dbReference type="PANTHER" id="PTHR10859">
    <property type="entry name" value="GLYCOSYL TRANSFERASE"/>
    <property type="match status" value="1"/>
</dbReference>
<dbReference type="InterPro" id="IPR029044">
    <property type="entry name" value="Nucleotide-diphossugar_trans"/>
</dbReference>
<proteinExistence type="predicted"/>
<evidence type="ECO:0000259" key="1">
    <source>
        <dbReference type="Pfam" id="PF00535"/>
    </source>
</evidence>
<dbReference type="Pfam" id="PF00535">
    <property type="entry name" value="Glycos_transf_2"/>
    <property type="match status" value="1"/>
</dbReference>
<keyword evidence="3" id="KW-1185">Reference proteome</keyword>
<evidence type="ECO:0000313" key="2">
    <source>
        <dbReference type="EMBL" id="MCO1660265.1"/>
    </source>
</evidence>
<dbReference type="PANTHER" id="PTHR10859:SF91">
    <property type="entry name" value="DOLICHYL-PHOSPHATE BETA-GLUCOSYLTRANSFERASE"/>
    <property type="match status" value="1"/>
</dbReference>
<dbReference type="EC" id="2.4.-.-" evidence="2"/>
<dbReference type="SUPFAM" id="SSF53448">
    <property type="entry name" value="Nucleotide-diphospho-sugar transferases"/>
    <property type="match status" value="1"/>
</dbReference>